<feature type="domain" description="Enoyl reductase (ER)" evidence="1">
    <location>
        <begin position="14"/>
        <end position="335"/>
    </location>
</feature>
<dbReference type="SMART" id="SM00829">
    <property type="entry name" value="PKS_ER"/>
    <property type="match status" value="1"/>
</dbReference>
<dbReference type="Gene3D" id="3.90.180.10">
    <property type="entry name" value="Medium-chain alcohol dehydrogenases, catalytic domain"/>
    <property type="match status" value="1"/>
</dbReference>
<dbReference type="SUPFAM" id="SSF51735">
    <property type="entry name" value="NAD(P)-binding Rossmann-fold domains"/>
    <property type="match status" value="1"/>
</dbReference>
<dbReference type="GO" id="GO:0016651">
    <property type="term" value="F:oxidoreductase activity, acting on NAD(P)H"/>
    <property type="evidence" value="ECO:0007669"/>
    <property type="project" value="InterPro"/>
</dbReference>
<name>A0A0W0FZN7_MONRR</name>
<accession>A0A0W0FZN7</accession>
<dbReference type="SUPFAM" id="SSF50129">
    <property type="entry name" value="GroES-like"/>
    <property type="match status" value="1"/>
</dbReference>
<dbReference type="InterPro" id="IPR047122">
    <property type="entry name" value="Trans-enoyl_RdTase-like"/>
</dbReference>
<dbReference type="Gene3D" id="3.40.50.720">
    <property type="entry name" value="NAD(P)-binding Rossmann-like Domain"/>
    <property type="match status" value="1"/>
</dbReference>
<sequence length="341" mass="36494">MPTQKALYIKAKQGPFTIDVREIPHPAPGELLVKVHAAALNPADWKIQQFGAFVENYPAILGSDVAGDVEELGDGVGDFAKGDRVFFQSFFADEEFAGYQQYTRVPASLVAKIPSEYSYAQAATIPTGFATAAIGLFSDKGAALNPNFDHINFDGQVAVVIGASSSVGQYAIQLFKFARFSTIICYASGRHAELLTSLGATHIVDRSAVSIAELPGKVGAVINGKAVRVVYDAISTPETLNAGLSIHAESMLVTTVPLGFDIGGIDTQKVVRVYADLHHANRPFGEIIFQKMGAWLEASIFKPNKVENIPNGLAGIPDGLERMRENKISGVKLVANPQETS</sequence>
<dbReference type="InterPro" id="IPR011032">
    <property type="entry name" value="GroES-like_sf"/>
</dbReference>
<dbReference type="PANTHER" id="PTHR45348:SF2">
    <property type="entry name" value="ZINC-TYPE ALCOHOL DEHYDROGENASE-LIKE PROTEIN C2E1P3.01"/>
    <property type="match status" value="1"/>
</dbReference>
<dbReference type="InterPro" id="IPR020843">
    <property type="entry name" value="ER"/>
</dbReference>
<dbReference type="Proteomes" id="UP000054988">
    <property type="component" value="Unassembled WGS sequence"/>
</dbReference>
<dbReference type="Pfam" id="PF00107">
    <property type="entry name" value="ADH_zinc_N"/>
    <property type="match status" value="1"/>
</dbReference>
<dbReference type="AlphaFoldDB" id="A0A0W0FZN7"/>
<dbReference type="InterPro" id="IPR013149">
    <property type="entry name" value="ADH-like_C"/>
</dbReference>
<gene>
    <name evidence="2" type="ORF">WG66_5571</name>
</gene>
<proteinExistence type="predicted"/>
<dbReference type="PANTHER" id="PTHR45348">
    <property type="entry name" value="HYPOTHETICAL OXIDOREDUCTASE (EUROFUNG)"/>
    <property type="match status" value="1"/>
</dbReference>
<dbReference type="CDD" id="cd08249">
    <property type="entry name" value="enoyl_reductase_like"/>
    <property type="match status" value="1"/>
</dbReference>
<dbReference type="InterPro" id="IPR013154">
    <property type="entry name" value="ADH-like_N"/>
</dbReference>
<organism evidence="2 3">
    <name type="scientific">Moniliophthora roreri</name>
    <name type="common">Frosty pod rot fungus</name>
    <name type="synonym">Monilia roreri</name>
    <dbReference type="NCBI Taxonomy" id="221103"/>
    <lineage>
        <taxon>Eukaryota</taxon>
        <taxon>Fungi</taxon>
        <taxon>Dikarya</taxon>
        <taxon>Basidiomycota</taxon>
        <taxon>Agaricomycotina</taxon>
        <taxon>Agaricomycetes</taxon>
        <taxon>Agaricomycetidae</taxon>
        <taxon>Agaricales</taxon>
        <taxon>Marasmiineae</taxon>
        <taxon>Marasmiaceae</taxon>
        <taxon>Moniliophthora</taxon>
    </lineage>
</organism>
<dbReference type="Pfam" id="PF08240">
    <property type="entry name" value="ADH_N"/>
    <property type="match status" value="1"/>
</dbReference>
<evidence type="ECO:0000313" key="3">
    <source>
        <dbReference type="Proteomes" id="UP000054988"/>
    </source>
</evidence>
<evidence type="ECO:0000259" key="1">
    <source>
        <dbReference type="SMART" id="SM00829"/>
    </source>
</evidence>
<comment type="caution">
    <text evidence="2">The sequence shown here is derived from an EMBL/GenBank/DDBJ whole genome shotgun (WGS) entry which is preliminary data.</text>
</comment>
<evidence type="ECO:0000313" key="2">
    <source>
        <dbReference type="EMBL" id="KTB41779.1"/>
    </source>
</evidence>
<dbReference type="EMBL" id="LATX01001424">
    <property type="protein sequence ID" value="KTB41779.1"/>
    <property type="molecule type" value="Genomic_DNA"/>
</dbReference>
<dbReference type="eggNOG" id="KOG1198">
    <property type="taxonomic scope" value="Eukaryota"/>
</dbReference>
<reference evidence="2 3" key="1">
    <citation type="submission" date="2015-12" db="EMBL/GenBank/DDBJ databases">
        <title>Draft genome sequence of Moniliophthora roreri, the causal agent of frosty pod rot of cacao.</title>
        <authorList>
            <person name="Aime M.C."/>
            <person name="Diaz-Valderrama J.R."/>
            <person name="Kijpornyongpan T."/>
            <person name="Phillips-Mora W."/>
        </authorList>
    </citation>
    <scope>NUCLEOTIDE SEQUENCE [LARGE SCALE GENOMIC DNA]</scope>
    <source>
        <strain evidence="2 3">MCA 2952</strain>
    </source>
</reference>
<protein>
    <recommendedName>
        <fullName evidence="1">Enoyl reductase (ER) domain-containing protein</fullName>
    </recommendedName>
</protein>
<dbReference type="InterPro" id="IPR036291">
    <property type="entry name" value="NAD(P)-bd_dom_sf"/>
</dbReference>